<name>A0ABX8F587_9PSED</name>
<dbReference type="EMBL" id="CP075566">
    <property type="protein sequence ID" value="QVW26631.1"/>
    <property type="molecule type" value="Genomic_DNA"/>
</dbReference>
<sequence length="158" mass="16889">MKLARTDRSLIAWMLYCCVLFNVFACSIGHGQMVGMQLNGLGGQFCTIDPNTQAPASSNTSEDKLPTLSKAFGCPLCSTGGMGPALNSSLTLAILPEQHSPPLAVVASADLPARFTWPSATPAPRRSPESLRLSISSLRQREAFACALLPSQAFRIHR</sequence>
<reference evidence="1 2" key="1">
    <citation type="submission" date="2021-05" db="EMBL/GenBank/DDBJ databases">
        <title>Complete genome of the cytokinin-producing biocontrol strain Pseudomonas fluorescens G20-18.</title>
        <authorList>
            <person name="Nielsen T.K."/>
            <person name="Mekureyaw M.F."/>
            <person name="Hansen L.H."/>
            <person name="Nicolaisen M.H."/>
            <person name="Roitsch T.G."/>
            <person name="Hennessy R.C."/>
        </authorList>
    </citation>
    <scope>NUCLEOTIDE SEQUENCE [LARGE SCALE GENOMIC DNA]</scope>
    <source>
        <strain evidence="1 2">G20-18</strain>
    </source>
</reference>
<keyword evidence="2" id="KW-1185">Reference proteome</keyword>
<evidence type="ECO:0000313" key="2">
    <source>
        <dbReference type="Proteomes" id="UP000681155"/>
    </source>
</evidence>
<dbReference type="InterPro" id="IPR021333">
    <property type="entry name" value="DUF2946"/>
</dbReference>
<evidence type="ECO:0000313" key="1">
    <source>
        <dbReference type="EMBL" id="QVW26631.1"/>
    </source>
</evidence>
<dbReference type="Proteomes" id="UP000681155">
    <property type="component" value="Chromosome"/>
</dbReference>
<gene>
    <name evidence="1" type="ORF">KJF94_14320</name>
</gene>
<organism evidence="1 2">
    <name type="scientific">Pseudomonas hormoni</name>
    <dbReference type="NCBI Taxonomy" id="3093767"/>
    <lineage>
        <taxon>Bacteria</taxon>
        <taxon>Pseudomonadati</taxon>
        <taxon>Pseudomonadota</taxon>
        <taxon>Gammaproteobacteria</taxon>
        <taxon>Pseudomonadales</taxon>
        <taxon>Pseudomonadaceae</taxon>
        <taxon>Pseudomonas</taxon>
    </lineage>
</organism>
<dbReference type="Pfam" id="PF11162">
    <property type="entry name" value="DUF2946"/>
    <property type="match status" value="1"/>
</dbReference>
<proteinExistence type="predicted"/>
<accession>A0ABX8F587</accession>
<protein>
    <submittedName>
        <fullName evidence="1">DUF2946 family protein</fullName>
    </submittedName>
</protein>